<organism evidence="1 2">
    <name type="scientific">Hyphodiscus hymeniophilus</name>
    <dbReference type="NCBI Taxonomy" id="353542"/>
    <lineage>
        <taxon>Eukaryota</taxon>
        <taxon>Fungi</taxon>
        <taxon>Dikarya</taxon>
        <taxon>Ascomycota</taxon>
        <taxon>Pezizomycotina</taxon>
        <taxon>Leotiomycetes</taxon>
        <taxon>Helotiales</taxon>
        <taxon>Hyphodiscaceae</taxon>
        <taxon>Hyphodiscus</taxon>
    </lineage>
</organism>
<dbReference type="AlphaFoldDB" id="A0A9P6VPP2"/>
<dbReference type="OrthoDB" id="5327951at2759"/>
<accession>A0A9P6VPP2</accession>
<gene>
    <name evidence="1" type="ORF">D0Z07_1209</name>
</gene>
<dbReference type="EMBL" id="VNKQ01000003">
    <property type="protein sequence ID" value="KAG0652311.1"/>
    <property type="molecule type" value="Genomic_DNA"/>
</dbReference>
<comment type="caution">
    <text evidence="1">The sequence shown here is derived from an EMBL/GenBank/DDBJ whole genome shotgun (WGS) entry which is preliminary data.</text>
</comment>
<reference evidence="1" key="1">
    <citation type="submission" date="2019-07" db="EMBL/GenBank/DDBJ databases">
        <title>Hyphodiscus hymeniophilus genome sequencing and assembly.</title>
        <authorList>
            <person name="Kramer G."/>
            <person name="Nodwell J."/>
        </authorList>
    </citation>
    <scope>NUCLEOTIDE SEQUENCE</scope>
    <source>
        <strain evidence="1">ATCC 34498</strain>
    </source>
</reference>
<proteinExistence type="predicted"/>
<name>A0A9P6VPP2_9HELO</name>
<evidence type="ECO:0000313" key="2">
    <source>
        <dbReference type="Proteomes" id="UP000785200"/>
    </source>
</evidence>
<keyword evidence="2" id="KW-1185">Reference proteome</keyword>
<protein>
    <submittedName>
        <fullName evidence="1">Uncharacterized protein</fullName>
    </submittedName>
</protein>
<evidence type="ECO:0000313" key="1">
    <source>
        <dbReference type="EMBL" id="KAG0652311.1"/>
    </source>
</evidence>
<sequence>MESATKSSTPYDPTEIVHLIRDYYELLARLRYFPSSFIKYPPHSPAIDVKLAASLGMEPQIISLLELLPYIEGYSNEDEFILGGSFADFRQKGALETSRDPGFKDPDLRKGWNEENGPYVRPWVLVLNECGNHGAILYFDTKSGHITIEQQAYGGIIDPYFYGTSGRTYNTTPNENSIEFLPSRSASSLFADFSNRLITLEWIPLKWFLPIIVHEGDPIHWELKMMFVMYGWKCGDSSSKLDGGGFDAAAERWKEFARVRDKVFDDRELGKMKELLLDKERREWELHDFELRQGNGAVKVSSESFPDETKGLQDDFESKLEVVQNAEKEFSEELRKKGFTRADLDKSFENEWRNHLQGKINLCERNLDWWKSDKGKQYADQAKMKKERDEMEAWKRRFVDAGKEPKTALEAIKPR</sequence>
<dbReference type="Proteomes" id="UP000785200">
    <property type="component" value="Unassembled WGS sequence"/>
</dbReference>